<dbReference type="AlphaFoldDB" id="A0A402BAC6"/>
<reference evidence="3" key="1">
    <citation type="submission" date="2018-12" db="EMBL/GenBank/DDBJ databases">
        <title>Tengunoibacter tsumagoiensis gen. nov., sp. nov., Dictyobacter kobayashii sp. nov., D. alpinus sp. nov., and D. joshuensis sp. nov. and description of Dictyobacteraceae fam. nov. within the order Ktedonobacterales isolated from Tengu-no-mugimeshi.</title>
        <authorList>
            <person name="Wang C.M."/>
            <person name="Zheng Y."/>
            <person name="Sakai Y."/>
            <person name="Toyoda A."/>
            <person name="Minakuchi Y."/>
            <person name="Abe K."/>
            <person name="Yokota A."/>
            <person name="Yabe S."/>
        </authorList>
    </citation>
    <scope>NUCLEOTIDE SEQUENCE [LARGE SCALE GENOMIC DNA]</scope>
    <source>
        <strain evidence="3">Uno16</strain>
    </source>
</reference>
<organism evidence="2 3">
    <name type="scientific">Dictyobacter alpinus</name>
    <dbReference type="NCBI Taxonomy" id="2014873"/>
    <lineage>
        <taxon>Bacteria</taxon>
        <taxon>Bacillati</taxon>
        <taxon>Chloroflexota</taxon>
        <taxon>Ktedonobacteria</taxon>
        <taxon>Ktedonobacterales</taxon>
        <taxon>Dictyobacteraceae</taxon>
        <taxon>Dictyobacter</taxon>
    </lineage>
</organism>
<evidence type="ECO:0000313" key="2">
    <source>
        <dbReference type="EMBL" id="GCE28247.1"/>
    </source>
</evidence>
<gene>
    <name evidence="2" type="ORF">KDA_37310</name>
</gene>
<proteinExistence type="predicted"/>
<comment type="caution">
    <text evidence="2">The sequence shown here is derived from an EMBL/GenBank/DDBJ whole genome shotgun (WGS) entry which is preliminary data.</text>
</comment>
<dbReference type="RefSeq" id="WP_126628489.1">
    <property type="nucleotide sequence ID" value="NZ_BIFT01000001.1"/>
</dbReference>
<name>A0A402BAC6_9CHLR</name>
<sequence length="94" mass="10638">MFFTPSVGRSPMLSGPEVRSSLPIPTIYEQPPVKQVQWEYHLLTINTREDALPDAEQLNALGSEGWILVSVVDERATGNGSRVYYYFTRQNIHA</sequence>
<evidence type="ECO:0008006" key="4">
    <source>
        <dbReference type="Google" id="ProtNLM"/>
    </source>
</evidence>
<evidence type="ECO:0000256" key="1">
    <source>
        <dbReference type="SAM" id="MobiDB-lite"/>
    </source>
</evidence>
<keyword evidence="3" id="KW-1185">Reference proteome</keyword>
<dbReference type="OrthoDB" id="5432776at2"/>
<protein>
    <recommendedName>
        <fullName evidence="4">DUF4177 domain-containing protein</fullName>
    </recommendedName>
</protein>
<feature type="region of interest" description="Disordered" evidence="1">
    <location>
        <begin position="1"/>
        <end position="24"/>
    </location>
</feature>
<accession>A0A402BAC6</accession>
<dbReference type="Proteomes" id="UP000287171">
    <property type="component" value="Unassembled WGS sequence"/>
</dbReference>
<evidence type="ECO:0000313" key="3">
    <source>
        <dbReference type="Proteomes" id="UP000287171"/>
    </source>
</evidence>
<dbReference type="EMBL" id="BIFT01000001">
    <property type="protein sequence ID" value="GCE28247.1"/>
    <property type="molecule type" value="Genomic_DNA"/>
</dbReference>